<evidence type="ECO:0000313" key="2">
    <source>
        <dbReference type="EMBL" id="SUJ17589.1"/>
    </source>
</evidence>
<dbReference type="AlphaFoldDB" id="A0A380CCE5"/>
<name>A0A380CCE5_SPHSI</name>
<feature type="chain" id="PRO_5016615258" evidence="1">
    <location>
        <begin position="26"/>
        <end position="57"/>
    </location>
</feature>
<accession>A0A380CCE5</accession>
<dbReference type="Proteomes" id="UP000254893">
    <property type="component" value="Unassembled WGS sequence"/>
</dbReference>
<organism evidence="2 3">
    <name type="scientific">Sphingobacterium spiritivorum</name>
    <name type="common">Flavobacterium spiritivorum</name>
    <dbReference type="NCBI Taxonomy" id="258"/>
    <lineage>
        <taxon>Bacteria</taxon>
        <taxon>Pseudomonadati</taxon>
        <taxon>Bacteroidota</taxon>
        <taxon>Sphingobacteriia</taxon>
        <taxon>Sphingobacteriales</taxon>
        <taxon>Sphingobacteriaceae</taxon>
        <taxon>Sphingobacterium</taxon>
    </lineage>
</organism>
<evidence type="ECO:0000256" key="1">
    <source>
        <dbReference type="SAM" id="SignalP"/>
    </source>
</evidence>
<evidence type="ECO:0000313" key="3">
    <source>
        <dbReference type="Proteomes" id="UP000254893"/>
    </source>
</evidence>
<feature type="signal peptide" evidence="1">
    <location>
        <begin position="1"/>
        <end position="25"/>
    </location>
</feature>
<keyword evidence="1" id="KW-0732">Signal</keyword>
<proteinExistence type="predicted"/>
<reference evidence="2 3" key="1">
    <citation type="submission" date="2018-06" db="EMBL/GenBank/DDBJ databases">
        <authorList>
            <consortium name="Pathogen Informatics"/>
            <person name="Doyle S."/>
        </authorList>
    </citation>
    <scope>NUCLEOTIDE SEQUENCE [LARGE SCALE GENOMIC DNA]</scope>
    <source>
        <strain evidence="2 3">NCTC11388</strain>
    </source>
</reference>
<sequence length="57" mass="6677">MVFDMKYMRSFFVLLFILLTATVSAQSDIPRDTSFTLNSAYQKDRKKISGYPNSYRI</sequence>
<protein>
    <submittedName>
        <fullName evidence="2">Uncharacterized protein</fullName>
    </submittedName>
</protein>
<gene>
    <name evidence="2" type="ORF">NCTC11388_02666</name>
</gene>
<dbReference type="EMBL" id="UGYW01000002">
    <property type="protein sequence ID" value="SUJ17589.1"/>
    <property type="molecule type" value="Genomic_DNA"/>
</dbReference>